<evidence type="ECO:0000313" key="1">
    <source>
        <dbReference type="EMBL" id="GAI67110.1"/>
    </source>
</evidence>
<sequence length="125" mass="14441">MFKYDINKDRAAVPCRVKTTGNKINEKEIKNYLNKFLLKNNKSAGEEPGPKLTLSSYIYEQECIEPAVDKGITHIIYSDFKELTGESGFRSSIIKSLKKYNEFKDIKISINTPSILYDHDFMHLK</sequence>
<feature type="non-terminal residue" evidence="1">
    <location>
        <position position="125"/>
    </location>
</feature>
<gene>
    <name evidence="1" type="ORF">S12H4_02558</name>
</gene>
<accession>X1RV92</accession>
<dbReference type="AlphaFoldDB" id="X1RV92"/>
<name>X1RV92_9ZZZZ</name>
<protein>
    <submittedName>
        <fullName evidence="1">Uncharacterized protein</fullName>
    </submittedName>
</protein>
<organism evidence="1">
    <name type="scientific">marine sediment metagenome</name>
    <dbReference type="NCBI Taxonomy" id="412755"/>
    <lineage>
        <taxon>unclassified sequences</taxon>
        <taxon>metagenomes</taxon>
        <taxon>ecological metagenomes</taxon>
    </lineage>
</organism>
<reference evidence="1" key="1">
    <citation type="journal article" date="2014" name="Front. Microbiol.">
        <title>High frequency of phylogenetically diverse reductive dehalogenase-homologous genes in deep subseafloor sedimentary metagenomes.</title>
        <authorList>
            <person name="Kawai M."/>
            <person name="Futagami T."/>
            <person name="Toyoda A."/>
            <person name="Takaki Y."/>
            <person name="Nishi S."/>
            <person name="Hori S."/>
            <person name="Arai W."/>
            <person name="Tsubouchi T."/>
            <person name="Morono Y."/>
            <person name="Uchiyama I."/>
            <person name="Ito T."/>
            <person name="Fujiyama A."/>
            <person name="Inagaki F."/>
            <person name="Takami H."/>
        </authorList>
    </citation>
    <scope>NUCLEOTIDE SEQUENCE</scope>
    <source>
        <strain evidence="1">Expedition CK06-06</strain>
    </source>
</reference>
<proteinExistence type="predicted"/>
<comment type="caution">
    <text evidence="1">The sequence shown here is derived from an EMBL/GenBank/DDBJ whole genome shotgun (WGS) entry which is preliminary data.</text>
</comment>
<dbReference type="EMBL" id="BARW01000638">
    <property type="protein sequence ID" value="GAI67110.1"/>
    <property type="molecule type" value="Genomic_DNA"/>
</dbReference>